<evidence type="ECO:0000313" key="2">
    <source>
        <dbReference type="Proteomes" id="UP000277952"/>
    </source>
</evidence>
<dbReference type="Proteomes" id="UP000277952">
    <property type="component" value="Unassembled WGS sequence"/>
</dbReference>
<gene>
    <name evidence="1" type="ORF">ALQ94_101868</name>
</gene>
<dbReference type="EMBL" id="RBNS01000250">
    <property type="protein sequence ID" value="RML50178.1"/>
    <property type="molecule type" value="Genomic_DNA"/>
</dbReference>
<reference evidence="1 2" key="1">
    <citation type="submission" date="2018-08" db="EMBL/GenBank/DDBJ databases">
        <title>Recombination of ecologically and evolutionarily significant loci maintains genetic cohesion in the Pseudomonas syringae species complex.</title>
        <authorList>
            <person name="Dillon M."/>
            <person name="Thakur S."/>
            <person name="Almeida R.N.D."/>
            <person name="Weir B.S."/>
            <person name="Guttman D.S."/>
        </authorList>
    </citation>
    <scope>NUCLEOTIDE SEQUENCE [LARGE SCALE GENOMIC DNA]</scope>
    <source>
        <strain evidence="1 2">19322</strain>
    </source>
</reference>
<accession>A0A3M2WHN4</accession>
<proteinExistence type="predicted"/>
<comment type="caution">
    <text evidence="1">The sequence shown here is derived from an EMBL/GenBank/DDBJ whole genome shotgun (WGS) entry which is preliminary data.</text>
</comment>
<organism evidence="1 2">
    <name type="scientific">Pseudomonas amygdali pv. morsprunorum</name>
    <dbReference type="NCBI Taxonomy" id="129138"/>
    <lineage>
        <taxon>Bacteria</taxon>
        <taxon>Pseudomonadati</taxon>
        <taxon>Pseudomonadota</taxon>
        <taxon>Gammaproteobacteria</taxon>
        <taxon>Pseudomonadales</taxon>
        <taxon>Pseudomonadaceae</taxon>
        <taxon>Pseudomonas</taxon>
        <taxon>Pseudomonas amygdali</taxon>
    </lineage>
</organism>
<sequence>MFDVGGGRRSDPDRALLMGCRVALQGGGLRRSDAAFKSRPAIVTRVSVGSHRTT</sequence>
<dbReference type="AlphaFoldDB" id="A0A3M2WHN4"/>
<protein>
    <submittedName>
        <fullName evidence="1">Uncharacterized protein</fullName>
    </submittedName>
</protein>
<name>A0A3M2WHN4_PSEA0</name>
<evidence type="ECO:0000313" key="1">
    <source>
        <dbReference type="EMBL" id="RML50178.1"/>
    </source>
</evidence>